<dbReference type="GeneID" id="39847892"/>
<dbReference type="Pfam" id="PF12840">
    <property type="entry name" value="HTH_20"/>
    <property type="match status" value="1"/>
</dbReference>
<proteinExistence type="predicted"/>
<dbReference type="SUPFAM" id="SSF46785">
    <property type="entry name" value="Winged helix' DNA-binding domain"/>
    <property type="match status" value="1"/>
</dbReference>
<evidence type="ECO:0000256" key="1">
    <source>
        <dbReference type="SAM" id="MobiDB-lite"/>
    </source>
</evidence>
<feature type="region of interest" description="Disordered" evidence="1">
    <location>
        <begin position="103"/>
        <end position="139"/>
    </location>
</feature>
<name>A0A4D6HBH1_9EURY</name>
<reference evidence="2 3" key="1">
    <citation type="journal article" date="2019" name="Nat. Commun.">
        <title>A new type of DNA phosphorothioation-based antiviral system in archaea.</title>
        <authorList>
            <person name="Xiong L."/>
            <person name="Liu S."/>
            <person name="Chen S."/>
            <person name="Xiao Y."/>
            <person name="Zhu B."/>
            <person name="Gao Y."/>
            <person name="Zhang Y."/>
            <person name="Chen B."/>
            <person name="Luo J."/>
            <person name="Deng Z."/>
            <person name="Chen X."/>
            <person name="Wang L."/>
            <person name="Chen S."/>
        </authorList>
    </citation>
    <scope>NUCLEOTIDE SEQUENCE [LARGE SCALE GENOMIC DNA]</scope>
    <source>
        <strain evidence="2 3">CBA1105</strain>
    </source>
</reference>
<dbReference type="STRING" id="1457250.GCA_000755225_01206"/>
<dbReference type="Gene3D" id="1.10.10.10">
    <property type="entry name" value="Winged helix-like DNA-binding domain superfamily/Winged helix DNA-binding domain"/>
    <property type="match status" value="1"/>
</dbReference>
<keyword evidence="3" id="KW-1185">Reference proteome</keyword>
<organism evidence="2 3">
    <name type="scientific">Halapricum salinum</name>
    <dbReference type="NCBI Taxonomy" id="1457250"/>
    <lineage>
        <taxon>Archaea</taxon>
        <taxon>Methanobacteriati</taxon>
        <taxon>Methanobacteriota</taxon>
        <taxon>Stenosarchaea group</taxon>
        <taxon>Halobacteria</taxon>
        <taxon>Halobacteriales</taxon>
        <taxon>Haloarculaceae</taxon>
        <taxon>Halapricum</taxon>
    </lineage>
</organism>
<evidence type="ECO:0000313" key="2">
    <source>
        <dbReference type="EMBL" id="QCC51279.1"/>
    </source>
</evidence>
<dbReference type="KEGG" id="hsn:DV733_08475"/>
<dbReference type="CDD" id="cd00090">
    <property type="entry name" value="HTH_ARSR"/>
    <property type="match status" value="1"/>
</dbReference>
<dbReference type="AlphaFoldDB" id="A0A4D6HBH1"/>
<dbReference type="InterPro" id="IPR036388">
    <property type="entry name" value="WH-like_DNA-bd_sf"/>
</dbReference>
<dbReference type="InterPro" id="IPR011991">
    <property type="entry name" value="ArsR-like_HTH"/>
</dbReference>
<dbReference type="RefSeq" id="WP_049995112.1">
    <property type="nucleotide sequence ID" value="NZ_CP031310.1"/>
</dbReference>
<dbReference type="EMBL" id="CP031310">
    <property type="protein sequence ID" value="QCC51279.1"/>
    <property type="molecule type" value="Genomic_DNA"/>
</dbReference>
<protein>
    <submittedName>
        <fullName evidence="2">ArsR family transcriptional regulator</fullName>
    </submittedName>
</protein>
<dbReference type="InterPro" id="IPR036390">
    <property type="entry name" value="WH_DNA-bd_sf"/>
</dbReference>
<gene>
    <name evidence="2" type="ORF">DV733_08475</name>
</gene>
<evidence type="ECO:0000313" key="3">
    <source>
        <dbReference type="Proteomes" id="UP000296706"/>
    </source>
</evidence>
<dbReference type="Proteomes" id="UP000296706">
    <property type="component" value="Chromosome"/>
</dbReference>
<accession>A0A4D6HBH1</accession>
<sequence length="139" mass="15746">MSSEWEPETVFDVLGNEHVRQILALASVKPVSAEELADHTDASQPTVYRRVNVLQEYDMLAEQRQLDDEGNHYKTYRTTLEEVCFAVEDGGFTVEVELRRDLVDRFSEQPPEPSDDTTDPGTVVESDGEAVAEDRLDEK</sequence>
<dbReference type="OrthoDB" id="311452at2157"/>